<dbReference type="Pfam" id="PF03483">
    <property type="entry name" value="B3_4"/>
    <property type="match status" value="1"/>
</dbReference>
<dbReference type="EMBL" id="JQAT01000001">
    <property type="protein sequence ID" value="KRN29554.1"/>
    <property type="molecule type" value="Genomic_DNA"/>
</dbReference>
<gene>
    <name evidence="2" type="ORF">IV38_GL000440</name>
    <name evidence="3" type="ORF">IV40_GL000228</name>
</gene>
<dbReference type="RefSeq" id="WP_057768529.1">
    <property type="nucleotide sequence ID" value="NZ_JQAT01000001.1"/>
</dbReference>
<evidence type="ECO:0000313" key="4">
    <source>
        <dbReference type="Proteomes" id="UP000051645"/>
    </source>
</evidence>
<evidence type="ECO:0000313" key="5">
    <source>
        <dbReference type="Proteomes" id="UP000051751"/>
    </source>
</evidence>
<organism evidence="3 4">
    <name type="scientific">Lactobacillus selangorensis</name>
    <dbReference type="NCBI Taxonomy" id="81857"/>
    <lineage>
        <taxon>Bacteria</taxon>
        <taxon>Bacillati</taxon>
        <taxon>Bacillota</taxon>
        <taxon>Bacilli</taxon>
        <taxon>Lactobacillales</taxon>
        <taxon>Lactobacillaceae</taxon>
        <taxon>Lactobacillus</taxon>
    </lineage>
</organism>
<protein>
    <recommendedName>
        <fullName evidence="1">B3/B4 tRNA-binding domain-containing protein</fullName>
    </recommendedName>
</protein>
<dbReference type="EMBL" id="JQAZ01000001">
    <property type="protein sequence ID" value="KRN33916.1"/>
    <property type="molecule type" value="Genomic_DNA"/>
</dbReference>
<dbReference type="SMART" id="SM00873">
    <property type="entry name" value="B3_4"/>
    <property type="match status" value="1"/>
</dbReference>
<comment type="caution">
    <text evidence="3">The sequence shown here is derived from an EMBL/GenBank/DDBJ whole genome shotgun (WGS) entry which is preliminary data.</text>
</comment>
<dbReference type="InterPro" id="IPR005146">
    <property type="entry name" value="B3/B4_tRNA-bd"/>
</dbReference>
<dbReference type="PATRIC" id="fig|81857.3.peg.444"/>
<dbReference type="InterPro" id="IPR020825">
    <property type="entry name" value="Phe-tRNA_synthase-like_B3/B4"/>
</dbReference>
<dbReference type="OrthoDB" id="9789812at2"/>
<dbReference type="SUPFAM" id="SSF56037">
    <property type="entry name" value="PheT/TilS domain"/>
    <property type="match status" value="1"/>
</dbReference>
<dbReference type="GO" id="GO:0004826">
    <property type="term" value="F:phenylalanine-tRNA ligase activity"/>
    <property type="evidence" value="ECO:0007669"/>
    <property type="project" value="InterPro"/>
</dbReference>
<reference evidence="4 5" key="1">
    <citation type="journal article" date="2015" name="Genome Announc.">
        <title>Expanding the biotechnology potential of lactobacilli through comparative genomics of 213 strains and associated genera.</title>
        <authorList>
            <person name="Sun Z."/>
            <person name="Harris H.M."/>
            <person name="McCann A."/>
            <person name="Guo C."/>
            <person name="Argimon S."/>
            <person name="Zhang W."/>
            <person name="Yang X."/>
            <person name="Jeffery I.B."/>
            <person name="Cooney J.C."/>
            <person name="Kagawa T.F."/>
            <person name="Liu W."/>
            <person name="Song Y."/>
            <person name="Salvetti E."/>
            <person name="Wrobel A."/>
            <person name="Rasinkangas P."/>
            <person name="Parkhill J."/>
            <person name="Rea M.C."/>
            <person name="O'Sullivan O."/>
            <person name="Ritari J."/>
            <person name="Douillard F.P."/>
            <person name="Paul Ross R."/>
            <person name="Yang R."/>
            <person name="Briner A.E."/>
            <person name="Felis G.E."/>
            <person name="de Vos W.M."/>
            <person name="Barrangou R."/>
            <person name="Klaenhammer T.R."/>
            <person name="Caufield P.W."/>
            <person name="Cui Y."/>
            <person name="Zhang H."/>
            <person name="O'Toole P.W."/>
        </authorList>
    </citation>
    <scope>NUCLEOTIDE SEQUENCE [LARGE SCALE GENOMIC DNA]</scope>
    <source>
        <strain evidence="2 5">ATCC BAA-66</strain>
        <strain evidence="3 4">DSM 13344</strain>
    </source>
</reference>
<name>A0A0R2G9A0_9LACO</name>
<dbReference type="Proteomes" id="UP000051751">
    <property type="component" value="Unassembled WGS sequence"/>
</dbReference>
<evidence type="ECO:0000259" key="1">
    <source>
        <dbReference type="SMART" id="SM00873"/>
    </source>
</evidence>
<dbReference type="Gene3D" id="3.50.40.10">
    <property type="entry name" value="Phenylalanyl-trna Synthetase, Chain B, domain 3"/>
    <property type="match status" value="1"/>
</dbReference>
<dbReference type="Proteomes" id="UP000051645">
    <property type="component" value="Unassembled WGS sequence"/>
</dbReference>
<evidence type="ECO:0000313" key="2">
    <source>
        <dbReference type="EMBL" id="KRN29554.1"/>
    </source>
</evidence>
<dbReference type="PANTHER" id="PTHR39209">
    <property type="match status" value="1"/>
</dbReference>
<accession>A0A0R2G9A0</accession>
<dbReference type="PANTHER" id="PTHR39209:SF2">
    <property type="entry name" value="CYTOPLASMIC PROTEIN"/>
    <property type="match status" value="1"/>
</dbReference>
<proteinExistence type="predicted"/>
<dbReference type="AlphaFoldDB" id="A0A0R2G9A0"/>
<feature type="domain" description="B3/B4 tRNA-binding" evidence="1">
    <location>
        <begin position="60"/>
        <end position="209"/>
    </location>
</feature>
<dbReference type="GO" id="GO:0003723">
    <property type="term" value="F:RNA binding"/>
    <property type="evidence" value="ECO:0007669"/>
    <property type="project" value="InterPro"/>
</dbReference>
<sequence>MTQFKLAAQLPTEISLGITQFTFHNQANDTTFWQAELNPLLADIQAHDSLETIRSNPAIQATKQLYKRLGKDPARFRPSSDSLWRRVVKGKGLYQINALVDLNNLLSLQFKLPIGSYDRLQIGDTVTLSVGQTGETYAGIGKKAVNLEHLLVLRDQDGPFGSPTSDSTRAMITPETTQAALVIYMFDVTAAQAQQMQSETATILNQYLQPSKLTQEWLHR</sequence>
<keyword evidence="4" id="KW-1185">Reference proteome</keyword>
<evidence type="ECO:0000313" key="3">
    <source>
        <dbReference type="EMBL" id="KRN33916.1"/>
    </source>
</evidence>